<gene>
    <name evidence="2" type="ORF">Purlil1_13690</name>
</gene>
<evidence type="ECO:0000256" key="1">
    <source>
        <dbReference type="SAM" id="MobiDB-lite"/>
    </source>
</evidence>
<organism evidence="2 3">
    <name type="scientific">Purpureocillium lilacinum</name>
    <name type="common">Paecilomyces lilacinus</name>
    <dbReference type="NCBI Taxonomy" id="33203"/>
    <lineage>
        <taxon>Eukaryota</taxon>
        <taxon>Fungi</taxon>
        <taxon>Dikarya</taxon>
        <taxon>Ascomycota</taxon>
        <taxon>Pezizomycotina</taxon>
        <taxon>Sordariomycetes</taxon>
        <taxon>Hypocreomycetidae</taxon>
        <taxon>Hypocreales</taxon>
        <taxon>Ophiocordycipitaceae</taxon>
        <taxon>Purpureocillium</taxon>
    </lineage>
</organism>
<keyword evidence="3" id="KW-1185">Reference proteome</keyword>
<name>A0ABR0BDC0_PURLI</name>
<feature type="compositionally biased region" description="Basic residues" evidence="1">
    <location>
        <begin position="27"/>
        <end position="37"/>
    </location>
</feature>
<accession>A0ABR0BDC0</accession>
<dbReference type="Proteomes" id="UP001287286">
    <property type="component" value="Unassembled WGS sequence"/>
</dbReference>
<dbReference type="EMBL" id="JAWRVI010000278">
    <property type="protein sequence ID" value="KAK4069627.1"/>
    <property type="molecule type" value="Genomic_DNA"/>
</dbReference>
<comment type="caution">
    <text evidence="2">The sequence shown here is derived from an EMBL/GenBank/DDBJ whole genome shotgun (WGS) entry which is preliminary data.</text>
</comment>
<evidence type="ECO:0000313" key="3">
    <source>
        <dbReference type="Proteomes" id="UP001287286"/>
    </source>
</evidence>
<feature type="compositionally biased region" description="Basic and acidic residues" evidence="1">
    <location>
        <begin position="41"/>
        <end position="62"/>
    </location>
</feature>
<feature type="compositionally biased region" description="Pro residues" evidence="1">
    <location>
        <begin position="75"/>
        <end position="84"/>
    </location>
</feature>
<proteinExistence type="predicted"/>
<sequence>MPQEPPATLSPQEVRRTLRGIESSRAQQRRPCRRRSPIVRVPHDEILRVLRDLDRQRDEERAQRRRDRNQHIPHAQPPTTPPPTDEQHGQSPPTPQRSSYVNQINFEAKVDLIDRFRMLS</sequence>
<reference evidence="2 3" key="1">
    <citation type="journal article" date="2024" name="Microbiol. Resour. Announc.">
        <title>Genome annotations for the ascomycete fungi Trichoderma harzianum, Trichoderma aggressivum, and Purpureocillium lilacinum.</title>
        <authorList>
            <person name="Beijen E.P.W."/>
            <person name="Ohm R.A."/>
        </authorList>
    </citation>
    <scope>NUCLEOTIDE SEQUENCE [LARGE SCALE GENOMIC DNA]</scope>
    <source>
        <strain evidence="2 3">CBS 150709</strain>
    </source>
</reference>
<protein>
    <submittedName>
        <fullName evidence="2">Uncharacterized protein</fullName>
    </submittedName>
</protein>
<feature type="region of interest" description="Disordered" evidence="1">
    <location>
        <begin position="1"/>
        <end position="103"/>
    </location>
</feature>
<evidence type="ECO:0000313" key="2">
    <source>
        <dbReference type="EMBL" id="KAK4069627.1"/>
    </source>
</evidence>